<dbReference type="EMBL" id="JAMRDG010000001">
    <property type="protein sequence ID" value="KAJ3699647.1"/>
    <property type="molecule type" value="Genomic_DNA"/>
</dbReference>
<evidence type="ECO:0000256" key="1">
    <source>
        <dbReference type="SAM" id="MobiDB-lite"/>
    </source>
</evidence>
<name>A0AAD5ZKM4_9POAL</name>
<keyword evidence="3" id="KW-1185">Reference proteome</keyword>
<dbReference type="AlphaFoldDB" id="A0AAD5ZKM4"/>
<comment type="caution">
    <text evidence="2">The sequence shown here is derived from an EMBL/GenBank/DDBJ whole genome shotgun (WGS) entry which is preliminary data.</text>
</comment>
<evidence type="ECO:0008006" key="4">
    <source>
        <dbReference type="Google" id="ProtNLM"/>
    </source>
</evidence>
<reference evidence="2 3" key="1">
    <citation type="journal article" date="2022" name="Cell">
        <title>Repeat-based holocentromeres influence genome architecture and karyotype evolution.</title>
        <authorList>
            <person name="Hofstatter P.G."/>
            <person name="Thangavel G."/>
            <person name="Lux T."/>
            <person name="Neumann P."/>
            <person name="Vondrak T."/>
            <person name="Novak P."/>
            <person name="Zhang M."/>
            <person name="Costa L."/>
            <person name="Castellani M."/>
            <person name="Scott A."/>
            <person name="Toegelov H."/>
            <person name="Fuchs J."/>
            <person name="Mata-Sucre Y."/>
            <person name="Dias Y."/>
            <person name="Vanzela A.L.L."/>
            <person name="Huettel B."/>
            <person name="Almeida C.C.S."/>
            <person name="Simkova H."/>
            <person name="Souza G."/>
            <person name="Pedrosa-Harand A."/>
            <person name="Macas J."/>
            <person name="Mayer K.F.X."/>
            <person name="Houben A."/>
            <person name="Marques A."/>
        </authorList>
    </citation>
    <scope>NUCLEOTIDE SEQUENCE [LARGE SCALE GENOMIC DNA]</scope>
    <source>
        <strain evidence="2">RhyTen1mFocal</strain>
    </source>
</reference>
<evidence type="ECO:0000313" key="3">
    <source>
        <dbReference type="Proteomes" id="UP001210211"/>
    </source>
</evidence>
<dbReference type="PANTHER" id="PTHR31257">
    <property type="entry name" value="RICIN B-LIKE LECTIN EULS3"/>
    <property type="match status" value="1"/>
</dbReference>
<evidence type="ECO:0000313" key="2">
    <source>
        <dbReference type="EMBL" id="KAJ3699647.1"/>
    </source>
</evidence>
<dbReference type="Proteomes" id="UP001210211">
    <property type="component" value="Unassembled WGS sequence"/>
</dbReference>
<dbReference type="Gene3D" id="2.80.10.50">
    <property type="match status" value="2"/>
</dbReference>
<dbReference type="CDD" id="cd23431">
    <property type="entry name" value="beta-trefoil_Ricin_AtEULS3-like"/>
    <property type="match status" value="2"/>
</dbReference>
<proteinExistence type="predicted"/>
<dbReference type="PANTHER" id="PTHR31257:SF21">
    <property type="entry name" value="OS07G0683600 PROTEIN"/>
    <property type="match status" value="1"/>
</dbReference>
<sequence>MEGHHHFGHHHHQPPPPAYGQAPPPLVASPQPPTVKIFCRANDGYCLSVRDGQVVLAPANPRDPFQHWIKDMRHSTKIKDEEGYPAFALVNKATGQAIKHSLGQSHPVRLVPFNPDYLDESVLWTESRDVGNGFRCIRMVNNISLNFDAFHGDKDHGGVHDGTTVVLWNWCKGENQSWKIVPYGDEALPNPAHGAPGVYPHGAHSGHGGSSQPTVKIYCRANEGYNLTARNDTAVLAPANPNDPYQHWIKDMRYSTKIKDEEGYPAFALVNQVTGQALKHSLGQSHPVRLVPYNPDHLDESVLWTESREVGHGFRCIRMVNNIYLNFDAFHGDKDHGGVHDGTGLVLWKWCEGDNQRWKIVPWCKKRGTGDGTSQLAVSSSAGFLRRLMLLFQNKWVPRTIILSLFYHFISDHLCLKER</sequence>
<dbReference type="SUPFAM" id="SSF50370">
    <property type="entry name" value="Ricin B-like lectins"/>
    <property type="match status" value="2"/>
</dbReference>
<organism evidence="2 3">
    <name type="scientific">Rhynchospora tenuis</name>
    <dbReference type="NCBI Taxonomy" id="198213"/>
    <lineage>
        <taxon>Eukaryota</taxon>
        <taxon>Viridiplantae</taxon>
        <taxon>Streptophyta</taxon>
        <taxon>Embryophyta</taxon>
        <taxon>Tracheophyta</taxon>
        <taxon>Spermatophyta</taxon>
        <taxon>Magnoliopsida</taxon>
        <taxon>Liliopsida</taxon>
        <taxon>Poales</taxon>
        <taxon>Cyperaceae</taxon>
        <taxon>Cyperoideae</taxon>
        <taxon>Rhynchosporeae</taxon>
        <taxon>Rhynchospora</taxon>
    </lineage>
</organism>
<dbReference type="InterPro" id="IPR040249">
    <property type="entry name" value="Ricin_B-like_lectin_EULS3-like"/>
</dbReference>
<accession>A0AAD5ZKM4</accession>
<feature type="compositionally biased region" description="Basic residues" evidence="1">
    <location>
        <begin position="1"/>
        <end position="13"/>
    </location>
</feature>
<gene>
    <name evidence="2" type="ORF">LUZ61_003352</name>
</gene>
<feature type="compositionally biased region" description="Pro residues" evidence="1">
    <location>
        <begin position="14"/>
        <end position="27"/>
    </location>
</feature>
<protein>
    <recommendedName>
        <fullName evidence="4">Ricin B lectin domain-containing protein</fullName>
    </recommendedName>
</protein>
<dbReference type="InterPro" id="IPR035992">
    <property type="entry name" value="Ricin_B-like_lectins"/>
</dbReference>
<feature type="region of interest" description="Disordered" evidence="1">
    <location>
        <begin position="1"/>
        <end position="27"/>
    </location>
</feature>